<proteinExistence type="predicted"/>
<name>A0A542ZDW5_9ACTN</name>
<dbReference type="OrthoDB" id="3690014at2"/>
<reference evidence="1 2" key="1">
    <citation type="submission" date="2019-06" db="EMBL/GenBank/DDBJ databases">
        <title>Sequencing the genomes of 1000 actinobacteria strains.</title>
        <authorList>
            <person name="Klenk H.-P."/>
        </authorList>
    </citation>
    <scope>NUCLEOTIDE SEQUENCE [LARGE SCALE GENOMIC DNA]</scope>
    <source>
        <strain evidence="1 2">DSM 8251</strain>
    </source>
</reference>
<protein>
    <submittedName>
        <fullName evidence="1">Uncharacterized protein</fullName>
    </submittedName>
</protein>
<accession>A0A542ZDW5</accession>
<dbReference type="AlphaFoldDB" id="A0A542ZDW5"/>
<dbReference type="Proteomes" id="UP000316196">
    <property type="component" value="Unassembled WGS sequence"/>
</dbReference>
<organism evidence="1 2">
    <name type="scientific">Propioniferax innocua</name>
    <dbReference type="NCBI Taxonomy" id="1753"/>
    <lineage>
        <taxon>Bacteria</taxon>
        <taxon>Bacillati</taxon>
        <taxon>Actinomycetota</taxon>
        <taxon>Actinomycetes</taxon>
        <taxon>Propionibacteriales</taxon>
        <taxon>Propionibacteriaceae</taxon>
        <taxon>Propioniferax</taxon>
    </lineage>
</organism>
<dbReference type="RefSeq" id="WP_142094233.1">
    <property type="nucleotide sequence ID" value="NZ_BAAAMD010000002.1"/>
</dbReference>
<evidence type="ECO:0000313" key="1">
    <source>
        <dbReference type="EMBL" id="TQL58450.1"/>
    </source>
</evidence>
<evidence type="ECO:0000313" key="2">
    <source>
        <dbReference type="Proteomes" id="UP000316196"/>
    </source>
</evidence>
<dbReference type="EMBL" id="VFOR01000002">
    <property type="protein sequence ID" value="TQL58450.1"/>
    <property type="molecule type" value="Genomic_DNA"/>
</dbReference>
<gene>
    <name evidence="1" type="ORF">FB460_2313</name>
</gene>
<keyword evidence="2" id="KW-1185">Reference proteome</keyword>
<sequence length="144" mass="16043">MTFFMQHLAEALGEDPDQLDIPEVALRPSRPVSRGTGTDRQIELRSLAEQLVCEANAIIQDRVNRLTLDDEYGREELAFTITCKDHTARVSTRYDGDMTYGQITSSDLPGTEVHELDGPEALPNLIIRLCLVAGLHNEQSAHLI</sequence>
<comment type="caution">
    <text evidence="1">The sequence shown here is derived from an EMBL/GenBank/DDBJ whole genome shotgun (WGS) entry which is preliminary data.</text>
</comment>